<evidence type="ECO:0000313" key="1">
    <source>
        <dbReference type="EMBL" id="MDV7714574.1"/>
    </source>
</evidence>
<organism evidence="1 2">
    <name type="scientific">Oenococcus oeni</name>
    <name type="common">Leuconostoc oenos</name>
    <dbReference type="NCBI Taxonomy" id="1247"/>
    <lineage>
        <taxon>Bacteria</taxon>
        <taxon>Bacillati</taxon>
        <taxon>Bacillota</taxon>
        <taxon>Bacilli</taxon>
        <taxon>Lactobacillales</taxon>
        <taxon>Lactobacillaceae</taxon>
        <taxon>Oenococcus</taxon>
    </lineage>
</organism>
<dbReference type="GO" id="GO:0008270">
    <property type="term" value="F:zinc ion binding"/>
    <property type="evidence" value="ECO:0007669"/>
    <property type="project" value="InterPro"/>
</dbReference>
<dbReference type="EMBL" id="WERV01000002">
    <property type="protein sequence ID" value="MDV7714574.1"/>
    <property type="molecule type" value="Genomic_DNA"/>
</dbReference>
<dbReference type="SUPFAM" id="SSF51726">
    <property type="entry name" value="UROD/MetE-like"/>
    <property type="match status" value="1"/>
</dbReference>
<evidence type="ECO:0000313" key="2">
    <source>
        <dbReference type="Proteomes" id="UP001281024"/>
    </source>
</evidence>
<proteinExistence type="predicted"/>
<dbReference type="GO" id="GO:0009086">
    <property type="term" value="P:methionine biosynthetic process"/>
    <property type="evidence" value="ECO:0007669"/>
    <property type="project" value="InterPro"/>
</dbReference>
<dbReference type="PANTHER" id="PTHR43844:SF1">
    <property type="entry name" value="METHIONINE SYNTHASE"/>
    <property type="match status" value="1"/>
</dbReference>
<dbReference type="Pfam" id="PF01717">
    <property type="entry name" value="Meth_synt_2"/>
    <property type="match status" value="1"/>
</dbReference>
<accession>A0A483B7K9</accession>
<sequence length="385" mass="43593">MVQVKDKFTVCRHSPYRYDVVGSFLRPEILKEARERFAKQQISLGQLTKVEDQTIIDLINKEESAGLKAITDGEFRRSWYHLDFFWGLQGVKKIQTNGWQLHDGTHARGEGAALDGELGGNNHPFIDHFRFVKDHVSRGFEVKQTIPSPALLLAQLELPFNLESTKTFYSNEDDLIKAIAAAYDQVLADFFKAGLKVVQFDDSAWSSLIAAKLVDHPTAKPLEFTSKKFEELKSKYLKVNNLAIEGAPKGLVVNAHICRGNYRSNWAFTGSYAGIANPLFIQEKVNAFYLEYDTVRDGGFEVLKQIPKDKWVVLGLVTSKDGHLEKADKIVKRIYEASQYFDLDHLCLSPQCGFASSEEGNVLTEKQQWDKISLIRSIAAKIWLN</sequence>
<dbReference type="CDD" id="cd03311">
    <property type="entry name" value="CIMS_C_terminal_like"/>
    <property type="match status" value="1"/>
</dbReference>
<dbReference type="EC" id="2.1.1.14" evidence="1"/>
<comment type="caution">
    <text evidence="1">The sequence shown here is derived from an EMBL/GenBank/DDBJ whole genome shotgun (WGS) entry which is preliminary data.</text>
</comment>
<dbReference type="GO" id="GO:0003871">
    <property type="term" value="F:5-methyltetrahydropteroyltriglutamate-homocysteine S-methyltransferase activity"/>
    <property type="evidence" value="ECO:0007669"/>
    <property type="project" value="UniProtKB-EC"/>
</dbReference>
<protein>
    <submittedName>
        <fullName evidence="1">5-methyltetrahydropteroyltriglutamate--homocysteine S-methyltransferase</fullName>
        <ecNumber evidence="1">2.1.1.14</ecNumber>
    </submittedName>
</protein>
<keyword evidence="1" id="KW-0808">Transferase</keyword>
<dbReference type="Gene3D" id="3.20.20.210">
    <property type="match status" value="1"/>
</dbReference>
<dbReference type="PANTHER" id="PTHR43844">
    <property type="entry name" value="METHIONINE SYNTHASE"/>
    <property type="match status" value="1"/>
</dbReference>
<dbReference type="InterPro" id="IPR038071">
    <property type="entry name" value="UROD/MetE-like_sf"/>
</dbReference>
<dbReference type="RefSeq" id="WP_002821373.1">
    <property type="nucleotide sequence ID" value="NZ_JBHNWZ010000004.1"/>
</dbReference>
<keyword evidence="1" id="KW-0489">Methyltransferase</keyword>
<gene>
    <name evidence="1" type="ORF">GA838_02095</name>
</gene>
<reference evidence="1" key="1">
    <citation type="submission" date="2019-10" db="EMBL/GenBank/DDBJ databases">
        <title>Malate fermentation in French cider.</title>
        <authorList>
            <person name="Cousin F.J."/>
            <person name="Medina Fernandez S."/>
            <person name="Misery B."/>
            <person name="Laplace J.-M."/>
            <person name="Cretenet M."/>
        </authorList>
    </citation>
    <scope>NUCLEOTIDE SEQUENCE</scope>
    <source>
        <strain evidence="1">UCMA15129</strain>
    </source>
</reference>
<dbReference type="NCBIfam" id="NF005085">
    <property type="entry name" value="PRK06520.1"/>
    <property type="match status" value="1"/>
</dbReference>
<dbReference type="GO" id="GO:0032259">
    <property type="term" value="P:methylation"/>
    <property type="evidence" value="ECO:0007669"/>
    <property type="project" value="UniProtKB-KW"/>
</dbReference>
<dbReference type="Proteomes" id="UP001281024">
    <property type="component" value="Unassembled WGS sequence"/>
</dbReference>
<name>A0A483B7K9_OENOE</name>
<dbReference type="InterPro" id="IPR002629">
    <property type="entry name" value="Met_Synth_C/arc"/>
</dbReference>
<dbReference type="AlphaFoldDB" id="A0A483B7K9"/>